<reference evidence="1 2" key="1">
    <citation type="submission" date="2020-06" db="EMBL/GenBank/DDBJ databases">
        <title>Whole-genome sequence of Allochromatium humboldtianum DSM 21881, type strain.</title>
        <authorList>
            <person name="Kyndt J.A."/>
            <person name="Meyer T.E."/>
        </authorList>
    </citation>
    <scope>NUCLEOTIDE SEQUENCE [LARGE SCALE GENOMIC DNA]</scope>
    <source>
        <strain evidence="1 2">DSM 21881</strain>
    </source>
</reference>
<keyword evidence="2" id="KW-1185">Reference proteome</keyword>
<dbReference type="AlphaFoldDB" id="A0A850RKK0"/>
<organism evidence="1 2">
    <name type="scientific">Allochromatium humboldtianum</name>
    <dbReference type="NCBI Taxonomy" id="504901"/>
    <lineage>
        <taxon>Bacteria</taxon>
        <taxon>Pseudomonadati</taxon>
        <taxon>Pseudomonadota</taxon>
        <taxon>Gammaproteobacteria</taxon>
        <taxon>Chromatiales</taxon>
        <taxon>Chromatiaceae</taxon>
        <taxon>Allochromatium</taxon>
    </lineage>
</organism>
<accession>A0A850RKK0</accession>
<dbReference type="Proteomes" id="UP000592294">
    <property type="component" value="Unassembled WGS sequence"/>
</dbReference>
<proteinExistence type="predicted"/>
<comment type="caution">
    <text evidence="1">The sequence shown here is derived from an EMBL/GenBank/DDBJ whole genome shotgun (WGS) entry which is preliminary data.</text>
</comment>
<protein>
    <submittedName>
        <fullName evidence="1">Uncharacterized protein</fullName>
    </submittedName>
</protein>
<evidence type="ECO:0000313" key="1">
    <source>
        <dbReference type="EMBL" id="NVZ09523.1"/>
    </source>
</evidence>
<gene>
    <name evidence="1" type="ORF">HW932_09630</name>
</gene>
<dbReference type="EMBL" id="JABZEO010000005">
    <property type="protein sequence ID" value="NVZ09523.1"/>
    <property type="molecule type" value="Genomic_DNA"/>
</dbReference>
<evidence type="ECO:0000313" key="2">
    <source>
        <dbReference type="Proteomes" id="UP000592294"/>
    </source>
</evidence>
<name>A0A850RKK0_9GAMM</name>
<dbReference type="RefSeq" id="WP_176976276.1">
    <property type="nucleotide sequence ID" value="NZ_JABZEO010000005.1"/>
</dbReference>
<sequence>MIEQRRYALDACRAVIRELDSRLSECSLTSENRDHAVWLVTGAAILADVAVEWRDSEPTPTPVPATDTPKATEPESVCDLLADLDWYLSPSQHRALRRLADERYDGNLKLALASLFEGALEELEGADQ</sequence>